<evidence type="ECO:0000313" key="3">
    <source>
        <dbReference type="Proteomes" id="UP001266305"/>
    </source>
</evidence>
<reference evidence="2 3" key="1">
    <citation type="submission" date="2023-05" db="EMBL/GenBank/DDBJ databases">
        <title>B98-5 Cell Line De Novo Hybrid Assembly: An Optical Mapping Approach.</title>
        <authorList>
            <person name="Kananen K."/>
            <person name="Auerbach J.A."/>
            <person name="Kautto E."/>
            <person name="Blachly J.S."/>
        </authorList>
    </citation>
    <scope>NUCLEOTIDE SEQUENCE [LARGE SCALE GENOMIC DNA]</scope>
    <source>
        <strain evidence="2">B95-8</strain>
        <tissue evidence="2">Cell line</tissue>
    </source>
</reference>
<keyword evidence="3" id="KW-1185">Reference proteome</keyword>
<proteinExistence type="predicted"/>
<sequence>MRERGETELGGSEGESMKSFMLWQALVEHSLMASNGSSQYQTHLFQTLPDSSNCCTVDNSVHGIFLNNLFGLRAQEKMHLCELQVPLTERRGKAYNVHSVSASTCSSTISTNTGSTRANTSSTTISTCISITSACTNTSNCTRAPTPAPAATAPAPTPATALEHQHLHQQQQRLHQRLHQHQQLH</sequence>
<dbReference type="Proteomes" id="UP001266305">
    <property type="component" value="Unassembled WGS sequence"/>
</dbReference>
<organism evidence="2 3">
    <name type="scientific">Saguinus oedipus</name>
    <name type="common">Cotton-top tamarin</name>
    <name type="synonym">Oedipomidas oedipus</name>
    <dbReference type="NCBI Taxonomy" id="9490"/>
    <lineage>
        <taxon>Eukaryota</taxon>
        <taxon>Metazoa</taxon>
        <taxon>Chordata</taxon>
        <taxon>Craniata</taxon>
        <taxon>Vertebrata</taxon>
        <taxon>Euteleostomi</taxon>
        <taxon>Mammalia</taxon>
        <taxon>Eutheria</taxon>
        <taxon>Euarchontoglires</taxon>
        <taxon>Primates</taxon>
        <taxon>Haplorrhini</taxon>
        <taxon>Platyrrhini</taxon>
        <taxon>Cebidae</taxon>
        <taxon>Callitrichinae</taxon>
        <taxon>Saguinus</taxon>
    </lineage>
</organism>
<accession>A0ABQ9UET9</accession>
<feature type="region of interest" description="Disordered" evidence="1">
    <location>
        <begin position="145"/>
        <end position="185"/>
    </location>
</feature>
<name>A0ABQ9UET9_SAGOE</name>
<evidence type="ECO:0000256" key="1">
    <source>
        <dbReference type="SAM" id="MobiDB-lite"/>
    </source>
</evidence>
<evidence type="ECO:0000313" key="2">
    <source>
        <dbReference type="EMBL" id="KAK2095304.1"/>
    </source>
</evidence>
<dbReference type="EMBL" id="JASSZA010000013">
    <property type="protein sequence ID" value="KAK2095304.1"/>
    <property type="molecule type" value="Genomic_DNA"/>
</dbReference>
<protein>
    <submittedName>
        <fullName evidence="2">Uncharacterized protein</fullName>
    </submittedName>
</protein>
<feature type="compositionally biased region" description="Basic residues" evidence="1">
    <location>
        <begin position="174"/>
        <end position="185"/>
    </location>
</feature>
<comment type="caution">
    <text evidence="2">The sequence shown here is derived from an EMBL/GenBank/DDBJ whole genome shotgun (WGS) entry which is preliminary data.</text>
</comment>
<gene>
    <name evidence="2" type="ORF">P7K49_026720</name>
</gene>
<feature type="compositionally biased region" description="Low complexity" evidence="1">
    <location>
        <begin position="145"/>
        <end position="161"/>
    </location>
</feature>